<dbReference type="Gene3D" id="2.160.20.10">
    <property type="entry name" value="Single-stranded right-handed beta-helix, Pectin lyase-like"/>
    <property type="match status" value="1"/>
</dbReference>
<keyword evidence="1" id="KW-0732">Signal</keyword>
<keyword evidence="4" id="KW-1185">Reference proteome</keyword>
<dbReference type="SUPFAM" id="SSF51126">
    <property type="entry name" value="Pectin lyase-like"/>
    <property type="match status" value="1"/>
</dbReference>
<protein>
    <submittedName>
        <fullName evidence="3">Right-handed parallel beta-helix repeat-containing protein</fullName>
    </submittedName>
</protein>
<dbReference type="InterPro" id="IPR007742">
    <property type="entry name" value="NosD_dom"/>
</dbReference>
<gene>
    <name evidence="3" type="ORF">I8J32_014650</name>
</gene>
<dbReference type="KEGG" id="lsf:I8J32_014650"/>
<sequence>MINPLRSLLIGALLLAPLAARAETHATCAGFIDSVPTVINTQGTWCLRHDVSTNISVGSAIEIGTNNVTIDCNDFKIGGLAAGIESTTVGIKAISRQNITVRNCSVRGFFIGVQLTSGAGHLVEDNRVDNSLRYGLYVAAENSVTRRNRVFDTGGTPGISSTAGIVARADIIDNVVSGVFCDHPNAWPTGISLENGDAGIIQGNRVSGLVPSGSGLAIGITAYASYPRVQGNHVTAQTPTAGIGIWTPGSTSFCLENTVANFQTARQNCGQSVGNLDFPTP</sequence>
<evidence type="ECO:0000256" key="1">
    <source>
        <dbReference type="SAM" id="SignalP"/>
    </source>
</evidence>
<name>A0A975ARR5_9GAMM</name>
<dbReference type="InterPro" id="IPR012334">
    <property type="entry name" value="Pectin_lyas_fold"/>
</dbReference>
<evidence type="ECO:0000313" key="3">
    <source>
        <dbReference type="EMBL" id="QSX77947.1"/>
    </source>
</evidence>
<dbReference type="SMART" id="SM00710">
    <property type="entry name" value="PbH1"/>
    <property type="match status" value="4"/>
</dbReference>
<feature type="chain" id="PRO_5037239506" evidence="1">
    <location>
        <begin position="23"/>
        <end position="281"/>
    </location>
</feature>
<dbReference type="InterPro" id="IPR011050">
    <property type="entry name" value="Pectin_lyase_fold/virulence"/>
</dbReference>
<organism evidence="3 4">
    <name type="scientific">Agrilutibacter solisilvae</name>
    <dbReference type="NCBI Taxonomy" id="2763317"/>
    <lineage>
        <taxon>Bacteria</taxon>
        <taxon>Pseudomonadati</taxon>
        <taxon>Pseudomonadota</taxon>
        <taxon>Gammaproteobacteria</taxon>
        <taxon>Lysobacterales</taxon>
        <taxon>Lysobacteraceae</taxon>
        <taxon>Agrilutibacter</taxon>
    </lineage>
</organism>
<accession>A0A975ARR5</accession>
<feature type="signal peptide" evidence="1">
    <location>
        <begin position="1"/>
        <end position="22"/>
    </location>
</feature>
<dbReference type="RefSeq" id="WP_200615830.1">
    <property type="nucleotide sequence ID" value="NZ_CP071518.1"/>
</dbReference>
<dbReference type="Pfam" id="PF05048">
    <property type="entry name" value="NosD"/>
    <property type="match status" value="1"/>
</dbReference>
<reference evidence="3 4" key="1">
    <citation type="submission" date="2021-03" db="EMBL/GenBank/DDBJ databases">
        <title>Lysobacter sp. nov. isolated from soil of gangwondo yeongwol, south Korea.</title>
        <authorList>
            <person name="Kim K.R."/>
            <person name="Kim K.H."/>
            <person name="Jeon C.O."/>
        </authorList>
    </citation>
    <scope>NUCLEOTIDE SEQUENCE [LARGE SCALE GENOMIC DNA]</scope>
    <source>
        <strain evidence="3 4">R19</strain>
    </source>
</reference>
<dbReference type="InterPro" id="IPR006626">
    <property type="entry name" value="PbH1"/>
</dbReference>
<evidence type="ECO:0000313" key="4">
    <source>
        <dbReference type="Proteomes" id="UP000639274"/>
    </source>
</evidence>
<proteinExistence type="predicted"/>
<evidence type="ECO:0000259" key="2">
    <source>
        <dbReference type="Pfam" id="PF05048"/>
    </source>
</evidence>
<dbReference type="Proteomes" id="UP000639274">
    <property type="component" value="Chromosome"/>
</dbReference>
<feature type="domain" description="Periplasmic copper-binding protein NosD beta helix" evidence="2">
    <location>
        <begin position="88"/>
        <end position="261"/>
    </location>
</feature>
<dbReference type="AlphaFoldDB" id="A0A975ARR5"/>
<dbReference type="EMBL" id="CP071518">
    <property type="protein sequence ID" value="QSX77947.1"/>
    <property type="molecule type" value="Genomic_DNA"/>
</dbReference>